<dbReference type="Pfam" id="PF13086">
    <property type="entry name" value="AAA_11"/>
    <property type="match status" value="2"/>
</dbReference>
<keyword evidence="16 19" id="KW-0539">Nucleus</keyword>
<keyword evidence="17 19" id="KW-0511">Multifunctional enzyme</keyword>
<dbReference type="GO" id="GO:0017108">
    <property type="term" value="F:5'-flap endonuclease activity"/>
    <property type="evidence" value="ECO:0007669"/>
    <property type="project" value="UniProtKB-UniRule"/>
</dbReference>
<feature type="domain" description="DNA2/NAM7 helicase-like C-terminal" evidence="22">
    <location>
        <begin position="947"/>
        <end position="1148"/>
    </location>
</feature>
<evidence type="ECO:0000256" key="19">
    <source>
        <dbReference type="RuleBase" id="RU367041"/>
    </source>
</evidence>
<evidence type="ECO:0000256" key="1">
    <source>
        <dbReference type="ARBA" id="ARBA00001966"/>
    </source>
</evidence>
<evidence type="ECO:0000256" key="17">
    <source>
        <dbReference type="ARBA" id="ARBA00023268"/>
    </source>
</evidence>
<protein>
    <recommendedName>
        <fullName evidence="19">DNA replication ATP-dependent helicase/nuclease</fullName>
        <ecNumber evidence="19">3.1.-.-</ecNumber>
        <ecNumber evidence="19">3.6.4.12</ecNumber>
    </recommendedName>
</protein>
<dbReference type="GO" id="GO:0005694">
    <property type="term" value="C:chromosome"/>
    <property type="evidence" value="ECO:0007669"/>
    <property type="project" value="UniProtKB-SubCell"/>
</dbReference>
<dbReference type="STRING" id="299467.A0A443SN15"/>
<dbReference type="SUPFAM" id="SSF52540">
    <property type="entry name" value="P-loop containing nucleoside triphosphate hydrolases"/>
    <property type="match status" value="1"/>
</dbReference>
<dbReference type="GO" id="GO:0051539">
    <property type="term" value="F:4 iron, 4 sulfur cluster binding"/>
    <property type="evidence" value="ECO:0007669"/>
    <property type="project" value="UniProtKB-UniRule"/>
</dbReference>
<dbReference type="CDD" id="cd22318">
    <property type="entry name" value="DNA2_N-like"/>
    <property type="match status" value="1"/>
</dbReference>
<dbReference type="GO" id="GO:0006281">
    <property type="term" value="P:DNA repair"/>
    <property type="evidence" value="ECO:0007669"/>
    <property type="project" value="UniProtKB-KW"/>
</dbReference>
<dbReference type="GO" id="GO:0005524">
    <property type="term" value="F:ATP binding"/>
    <property type="evidence" value="ECO:0007669"/>
    <property type="project" value="UniProtKB-UniRule"/>
</dbReference>
<dbReference type="Pfam" id="PF13087">
    <property type="entry name" value="AAA_12"/>
    <property type="match status" value="1"/>
</dbReference>
<keyword evidence="15 19" id="KW-0234">DNA repair</keyword>
<keyword evidence="7 19" id="KW-0547">Nucleotide-binding</keyword>
<dbReference type="GO" id="GO:0033567">
    <property type="term" value="P:DNA replication, Okazaki fragment processing"/>
    <property type="evidence" value="ECO:0007669"/>
    <property type="project" value="UniProtKB-UniRule"/>
</dbReference>
<comment type="cofactor">
    <cofactor evidence="1">
        <name>[4Fe-4S] cluster</name>
        <dbReference type="ChEBI" id="CHEBI:49883"/>
    </cofactor>
</comment>
<dbReference type="GO" id="GO:0071932">
    <property type="term" value="P:replication fork reversal"/>
    <property type="evidence" value="ECO:0007669"/>
    <property type="project" value="TreeGrafter"/>
</dbReference>
<proteinExistence type="inferred from homology"/>
<comment type="similarity">
    <text evidence="2 19">Belongs to the DNA2/NAM7 helicase family.</text>
</comment>
<evidence type="ECO:0000259" key="21">
    <source>
        <dbReference type="Pfam" id="PF13086"/>
    </source>
</evidence>
<dbReference type="InterPro" id="IPR047187">
    <property type="entry name" value="SF1_C_Upf1"/>
</dbReference>
<dbReference type="PANTHER" id="PTHR10887">
    <property type="entry name" value="DNA2/NAM7 HELICASE FAMILY"/>
    <property type="match status" value="1"/>
</dbReference>
<dbReference type="EMBL" id="NCKV01001163">
    <property type="protein sequence ID" value="RWS28895.1"/>
    <property type="molecule type" value="Genomic_DNA"/>
</dbReference>
<sequence>MESSNKQKQTKIDGFFKRIRKEETHTVENNSALQEDKLSFDDDIIIEKHITKKRRSEVRHISKPTNKLLKASKSNVSQKKEKEKFLLPINAVLKVNRSSTQNECKVPNSDYCLFTSIKQRKAKSVDENPPATCSVNNEILEYNCESEILIESFSESSGNFAIDSNKQNSSLEKENGAKDDKHSLCLENTVVESNCAVIKDKEDELIESVDFRFDGKTFNNFIVLSVDRDKRDLILQLQHNKITLKCILRGFWSMTNIKVGDSVTVLSNVFADNIVFVDENNGVIIVNPEILISSTSLSSSVFCMRKTWLNEKFVKSCSTNKEMFIGCIVHELFQNACMMRIKTEQELVKVLDSIIRQSYVLDGCYANKMSTEQFMSHLNVYIPSIVEWMQKYVDADPSLLTSRDEKFRVVKFHDIEDNIWCTDLGLKGKVDVNLQVEIHENKKVIRKSIPLELKTGKASFSFEHEGQVLLYSMMMNEITDSSCDTGLLLYLKEKPQMKFLKVKENVRSSLLQRRNELVQYLNDQEVGPPPLNNQRLCYSCDSLFPCSMMFKSFGEMKLTDSDVMRFELVPKILDHLSDNHINFFQKWVKLTHMEMSVRDTDRKSLKSFWKENAVEREQKGFAFANVIIANNVDLEYTLKRINTDCRPFNVKNTCIRVGDRVALSEDKGISMKSRIAFVIGFISKVEEANIYLTLEKTLNNSFEETTLRVDLLASDKIFSQYLANLLQLMAPEKRESNLRNYIIDGVKAKRDVDINKRILPLCQPIISSLNISQQKAVLKSVQAEDFTLICGTPGSGKTTTIVSIMRVLTAMKKRILVTSYTHSALDNILLKFKKFDINFLRLGFYSRIHPELRKYSLESQLGSLSSVEETKQFYSNISVVASTCLSLNHPIFELTKFDYCIMDETSQVNLLASLRPLFITKRFILVGDSKQLPPVVKNHEARRQGFDQSIFSLLCDENTVNLTIQYRMNQEIMRVASELMYDGLLECGSREIATSTLIKRSTCQFEKLWLEEILDNSLTKSVIFLNTDEVPAIEEQDRNNLICNRIEAKIVMLIVNNLLKNFDIKCSDIGVITPYAKQVEILREMCNERTQIEINTVDQYQGRDKDAVLISTVVSSTEQTTKELLKDKRRLNVAITRARKKLIIVGSQKTLSLYKPFIHLFSLLKQHQIYCLPVDAHL</sequence>
<evidence type="ECO:0000313" key="23">
    <source>
        <dbReference type="EMBL" id="RWS28895.1"/>
    </source>
</evidence>
<dbReference type="InterPro" id="IPR026851">
    <property type="entry name" value="Dna2/JHS1_DEXXQ-box"/>
</dbReference>
<comment type="subcellular location">
    <subcellularLocation>
        <location evidence="19">Nucleus</location>
    </subcellularLocation>
    <subcellularLocation>
        <location evidence="19">Chromosome</location>
    </subcellularLocation>
</comment>
<keyword evidence="12 19" id="KW-0408">Iron</keyword>
<dbReference type="InterPro" id="IPR041679">
    <property type="entry name" value="DNA2/NAM7-like_C"/>
</dbReference>
<evidence type="ECO:0000256" key="14">
    <source>
        <dbReference type="ARBA" id="ARBA00023125"/>
    </source>
</evidence>
<dbReference type="Gene3D" id="3.40.50.300">
    <property type="entry name" value="P-loop containing nucleotide triphosphate hydrolases"/>
    <property type="match status" value="2"/>
</dbReference>
<keyword evidence="13 19" id="KW-0411">Iron-sulfur</keyword>
<evidence type="ECO:0000256" key="2">
    <source>
        <dbReference type="ARBA" id="ARBA00007913"/>
    </source>
</evidence>
<evidence type="ECO:0000256" key="15">
    <source>
        <dbReference type="ARBA" id="ARBA00023204"/>
    </source>
</evidence>
<dbReference type="InterPro" id="IPR011604">
    <property type="entry name" value="PDDEXK-like_dom_sf"/>
</dbReference>
<keyword evidence="3 19" id="KW-0004">4Fe-4S</keyword>
<dbReference type="CDD" id="cd18808">
    <property type="entry name" value="SF1_C_Upf1"/>
    <property type="match status" value="1"/>
</dbReference>
<dbReference type="EC" id="3.6.4.12" evidence="19"/>
<dbReference type="Pfam" id="PF08696">
    <property type="entry name" value="Dna2"/>
    <property type="match status" value="1"/>
</dbReference>
<dbReference type="GO" id="GO:0046872">
    <property type="term" value="F:metal ion binding"/>
    <property type="evidence" value="ECO:0007669"/>
    <property type="project" value="UniProtKB-UniRule"/>
</dbReference>
<evidence type="ECO:0000256" key="7">
    <source>
        <dbReference type="ARBA" id="ARBA00022741"/>
    </source>
</evidence>
<evidence type="ECO:0000256" key="12">
    <source>
        <dbReference type="ARBA" id="ARBA00023004"/>
    </source>
</evidence>
<keyword evidence="10 19" id="KW-0347">Helicase</keyword>
<evidence type="ECO:0000256" key="16">
    <source>
        <dbReference type="ARBA" id="ARBA00023242"/>
    </source>
</evidence>
<keyword evidence="4 19" id="KW-0235">DNA replication</keyword>
<accession>A0A443SN15</accession>
<evidence type="ECO:0000259" key="20">
    <source>
        <dbReference type="Pfam" id="PF08696"/>
    </source>
</evidence>
<dbReference type="Proteomes" id="UP000288716">
    <property type="component" value="Unassembled WGS sequence"/>
</dbReference>
<feature type="domain" description="DNA2/NAM7 helicase helicase" evidence="21">
    <location>
        <begin position="769"/>
        <end position="867"/>
    </location>
</feature>
<comment type="caution">
    <text evidence="23">The sequence shown here is derived from an EMBL/GenBank/DDBJ whole genome shotgun (WGS) entry which is preliminary data.</text>
</comment>
<dbReference type="InterPro" id="IPR045055">
    <property type="entry name" value="DNA2/NAM7-like"/>
</dbReference>
<keyword evidence="5 19" id="KW-0540">Nuclease</keyword>
<feature type="domain" description="DNA2/NAM7 helicase helicase" evidence="21">
    <location>
        <begin position="870"/>
        <end position="938"/>
    </location>
</feature>
<evidence type="ECO:0000256" key="18">
    <source>
        <dbReference type="ARBA" id="ARBA00047995"/>
    </source>
</evidence>
<evidence type="ECO:0000256" key="13">
    <source>
        <dbReference type="ARBA" id="ARBA00023014"/>
    </source>
</evidence>
<dbReference type="GO" id="GO:0017116">
    <property type="term" value="F:single-stranded DNA helicase activity"/>
    <property type="evidence" value="ECO:0007669"/>
    <property type="project" value="UniProtKB-UniRule"/>
</dbReference>
<evidence type="ECO:0000256" key="5">
    <source>
        <dbReference type="ARBA" id="ARBA00022722"/>
    </source>
</evidence>
<dbReference type="InterPro" id="IPR014808">
    <property type="entry name" value="DNA_replication_fac_Dna2_N"/>
</dbReference>
<dbReference type="PANTHER" id="PTHR10887:SF433">
    <property type="entry name" value="DNA REPLICATION ATP-DEPENDENT HELICASE_NUCLEASE DNA2"/>
    <property type="match status" value="1"/>
</dbReference>
<evidence type="ECO:0000256" key="8">
    <source>
        <dbReference type="ARBA" id="ARBA00022763"/>
    </source>
</evidence>
<keyword evidence="19" id="KW-0158">Chromosome</keyword>
<feature type="domain" description="DNA replication factor Dna2 N-terminal" evidence="20">
    <location>
        <begin position="239"/>
        <end position="436"/>
    </location>
</feature>
<dbReference type="OrthoDB" id="306218at2759"/>
<dbReference type="Gene3D" id="3.90.320.10">
    <property type="match status" value="1"/>
</dbReference>
<name>A0A443SN15_9ACAR</name>
<comment type="catalytic activity">
    <reaction evidence="18 19">
        <text>ATP + H2O = ADP + phosphate + H(+)</text>
        <dbReference type="Rhea" id="RHEA:13065"/>
        <dbReference type="ChEBI" id="CHEBI:15377"/>
        <dbReference type="ChEBI" id="CHEBI:15378"/>
        <dbReference type="ChEBI" id="CHEBI:30616"/>
        <dbReference type="ChEBI" id="CHEBI:43474"/>
        <dbReference type="ChEBI" id="CHEBI:456216"/>
        <dbReference type="EC" id="3.6.4.12"/>
    </reaction>
</comment>
<dbReference type="GO" id="GO:0005634">
    <property type="term" value="C:nucleus"/>
    <property type="evidence" value="ECO:0007669"/>
    <property type="project" value="UniProtKB-SubCell"/>
</dbReference>
<dbReference type="VEuPathDB" id="VectorBase:LDEU003148"/>
<dbReference type="GO" id="GO:0003677">
    <property type="term" value="F:DNA binding"/>
    <property type="evidence" value="ECO:0007669"/>
    <property type="project" value="UniProtKB-UniRule"/>
</dbReference>
<dbReference type="InterPro" id="IPR041677">
    <property type="entry name" value="DNA2/NAM7_AAA_11"/>
</dbReference>
<keyword evidence="24" id="KW-1185">Reference proteome</keyword>
<dbReference type="CDD" id="cd18041">
    <property type="entry name" value="DEXXQc_DNA2"/>
    <property type="match status" value="1"/>
</dbReference>
<evidence type="ECO:0000256" key="10">
    <source>
        <dbReference type="ARBA" id="ARBA00022806"/>
    </source>
</evidence>
<dbReference type="GO" id="GO:0016887">
    <property type="term" value="F:ATP hydrolysis activity"/>
    <property type="evidence" value="ECO:0007669"/>
    <property type="project" value="RHEA"/>
</dbReference>
<keyword evidence="9 19" id="KW-0378">Hydrolase</keyword>
<keyword evidence="6 19" id="KW-0479">Metal-binding</keyword>
<keyword evidence="11 19" id="KW-0067">ATP-binding</keyword>
<evidence type="ECO:0000256" key="4">
    <source>
        <dbReference type="ARBA" id="ARBA00022705"/>
    </source>
</evidence>
<evidence type="ECO:0000256" key="11">
    <source>
        <dbReference type="ARBA" id="ARBA00022840"/>
    </source>
</evidence>
<evidence type="ECO:0000256" key="3">
    <source>
        <dbReference type="ARBA" id="ARBA00022485"/>
    </source>
</evidence>
<evidence type="ECO:0000313" key="24">
    <source>
        <dbReference type="Proteomes" id="UP000288716"/>
    </source>
</evidence>
<comment type="function">
    <text evidence="19">Key enzyme involved in DNA replication and DNA repair. Involved in Okazaki fragments processing by cleaving long flaps that escape FEN1: flaps that are longer than 27 nucleotides are coated by replication protein A complex (RPA), leading to recruit DNA2 which cleaves the flap until it is too short to bind RPA and becomes a substrate for FEN1. Also involved in 5'-end resection of DNA during double-strand break (DSB) repair by mediating the cleavage of 5'-ssDNA.</text>
</comment>
<dbReference type="GO" id="GO:0005737">
    <property type="term" value="C:cytoplasm"/>
    <property type="evidence" value="ECO:0007669"/>
    <property type="project" value="TreeGrafter"/>
</dbReference>
<organism evidence="23 24">
    <name type="scientific">Leptotrombidium deliense</name>
    <dbReference type="NCBI Taxonomy" id="299467"/>
    <lineage>
        <taxon>Eukaryota</taxon>
        <taxon>Metazoa</taxon>
        <taxon>Ecdysozoa</taxon>
        <taxon>Arthropoda</taxon>
        <taxon>Chelicerata</taxon>
        <taxon>Arachnida</taxon>
        <taxon>Acari</taxon>
        <taxon>Acariformes</taxon>
        <taxon>Trombidiformes</taxon>
        <taxon>Prostigmata</taxon>
        <taxon>Anystina</taxon>
        <taxon>Parasitengona</taxon>
        <taxon>Trombiculoidea</taxon>
        <taxon>Trombiculidae</taxon>
        <taxon>Leptotrombidium</taxon>
    </lineage>
</organism>
<dbReference type="InterPro" id="IPR027417">
    <property type="entry name" value="P-loop_NTPase"/>
</dbReference>
<dbReference type="EC" id="3.1.-.-" evidence="19"/>
<evidence type="ECO:0000256" key="6">
    <source>
        <dbReference type="ARBA" id="ARBA00022723"/>
    </source>
</evidence>
<keyword evidence="8 19" id="KW-0227">DNA damage</keyword>
<reference evidence="23 24" key="1">
    <citation type="journal article" date="2018" name="Gigascience">
        <title>Genomes of trombidid mites reveal novel predicted allergens and laterally-transferred genes associated with secondary metabolism.</title>
        <authorList>
            <person name="Dong X."/>
            <person name="Chaisiri K."/>
            <person name="Xia D."/>
            <person name="Armstrong S.D."/>
            <person name="Fang Y."/>
            <person name="Donnelly M.J."/>
            <person name="Kadowaki T."/>
            <person name="McGarry J.W."/>
            <person name="Darby A.C."/>
            <person name="Makepeace B.L."/>
        </authorList>
    </citation>
    <scope>NUCLEOTIDE SEQUENCE [LARGE SCALE GENOMIC DNA]</scope>
    <source>
        <strain evidence="23">UoL-UT</strain>
    </source>
</reference>
<evidence type="ECO:0000256" key="9">
    <source>
        <dbReference type="ARBA" id="ARBA00022801"/>
    </source>
</evidence>
<keyword evidence="14 19" id="KW-0238">DNA-binding</keyword>
<dbReference type="AlphaFoldDB" id="A0A443SN15"/>
<gene>
    <name evidence="23" type="ORF">B4U80_08236</name>
</gene>
<evidence type="ECO:0000259" key="22">
    <source>
        <dbReference type="Pfam" id="PF13087"/>
    </source>
</evidence>